<keyword evidence="19" id="KW-1185">Reference proteome</keyword>
<dbReference type="CDD" id="cd10747">
    <property type="entry name" value="DnaJ_C"/>
    <property type="match status" value="1"/>
</dbReference>
<dbReference type="Gene3D" id="2.60.260.20">
    <property type="entry name" value="Urease metallochaperone UreE, N-terminal domain"/>
    <property type="match status" value="2"/>
</dbReference>
<dbReference type="FunFam" id="2.60.260.20:FF:000004">
    <property type="entry name" value="Molecular chaperone DnaJ"/>
    <property type="match status" value="1"/>
</dbReference>
<feature type="binding site" evidence="14">
    <location>
        <position position="172"/>
    </location>
    <ligand>
        <name>Zn(2+)</name>
        <dbReference type="ChEBI" id="CHEBI:29105"/>
        <label>2</label>
    </ligand>
</feature>
<comment type="cofactor">
    <cofactor evidence="14">
        <name>Zn(2+)</name>
        <dbReference type="ChEBI" id="CHEBI:29105"/>
    </cofactor>
    <text evidence="14">Binds 2 Zn(2+) ions per monomer.</text>
</comment>
<evidence type="ECO:0000256" key="12">
    <source>
        <dbReference type="ARBA" id="ARBA00061004"/>
    </source>
</evidence>
<keyword evidence="9 14" id="KW-0346">Stress response</keyword>
<feature type="binding site" evidence="14">
    <location>
        <position position="198"/>
    </location>
    <ligand>
        <name>Zn(2+)</name>
        <dbReference type="ChEBI" id="CHEBI:29105"/>
        <label>2</label>
    </ligand>
</feature>
<keyword evidence="10 14" id="KW-0143">Chaperone</keyword>
<dbReference type="GO" id="GO:0008270">
    <property type="term" value="F:zinc ion binding"/>
    <property type="evidence" value="ECO:0007669"/>
    <property type="project" value="UniProtKB-UniRule"/>
</dbReference>
<feature type="binding site" evidence="14">
    <location>
        <position position="158"/>
    </location>
    <ligand>
        <name>Zn(2+)</name>
        <dbReference type="ChEBI" id="CHEBI:29105"/>
        <label>1</label>
    </ligand>
</feature>
<dbReference type="InterPro" id="IPR018253">
    <property type="entry name" value="DnaJ_domain_CS"/>
</dbReference>
<dbReference type="InterPro" id="IPR008971">
    <property type="entry name" value="HSP40/DnaJ_pept-bd"/>
</dbReference>
<evidence type="ECO:0000259" key="17">
    <source>
        <dbReference type="PROSITE" id="PS51188"/>
    </source>
</evidence>
<dbReference type="PROSITE" id="PS51188">
    <property type="entry name" value="ZF_CR"/>
    <property type="match status" value="1"/>
</dbReference>
<dbReference type="InterPro" id="IPR001305">
    <property type="entry name" value="HSP_DnaJ_Cys-rich_dom"/>
</dbReference>
<dbReference type="GO" id="GO:0005524">
    <property type="term" value="F:ATP binding"/>
    <property type="evidence" value="ECO:0007669"/>
    <property type="project" value="InterPro"/>
</dbReference>
<dbReference type="Gene3D" id="1.10.287.110">
    <property type="entry name" value="DnaJ domain"/>
    <property type="match status" value="1"/>
</dbReference>
<feature type="binding site" evidence="14">
    <location>
        <position position="175"/>
    </location>
    <ligand>
        <name>Zn(2+)</name>
        <dbReference type="ChEBI" id="CHEBI:29105"/>
        <label>2</label>
    </ligand>
</feature>
<evidence type="ECO:0000256" key="8">
    <source>
        <dbReference type="ARBA" id="ARBA00022833"/>
    </source>
</evidence>
<keyword evidence="7 14" id="KW-0863">Zinc-finger</keyword>
<comment type="similarity">
    <text evidence="12 14">Belongs to the DnaJ family.</text>
</comment>
<dbReference type="GO" id="GO:0042026">
    <property type="term" value="P:protein refolding"/>
    <property type="evidence" value="ECO:0007669"/>
    <property type="project" value="TreeGrafter"/>
</dbReference>
<dbReference type="GO" id="GO:0006260">
    <property type="term" value="P:DNA replication"/>
    <property type="evidence" value="ECO:0007669"/>
    <property type="project" value="UniProtKB-KW"/>
</dbReference>
<sequence>MTGIMAEKRDYYEVLGVQKDADEEAIKKAYRAMARKYHPDLHPGDKECEEKFKEVTEAYEVLSDPEKRQKYDQFGHAGVDPSYGGMGGMGGMQGGFADMGDIFENLFGGVFGGSRSSSANVPRQGKDVNVGLNIDFMQACKGMRAEVKVQRMERCADCAGTGAAAGSSPEVCPDCHGRGTVKINQRTPFGMIAQTKTCPHCGGKGKVISNPCSKCKGAGRVRVAKTINVDVPAGIDNGQTLRVSGQGDAGINGGPSGNLNVVINVRPHPLFVRDGYDVHCEIPITYTQAVMGDDITVPTIDGHVKYHVGEGTQTGTVFRLRGKGVRRLHRTDNGDQYVKVVVEVPKNLTKKQKDLLKAFEDSLSDKNYAKRQSFFEKLKGLFDAK</sequence>
<accession>D4LAE2</accession>
<evidence type="ECO:0000256" key="9">
    <source>
        <dbReference type="ARBA" id="ARBA00023016"/>
    </source>
</evidence>
<dbReference type="KEGG" id="rch:RUM_03480"/>
<dbReference type="Pfam" id="PF00684">
    <property type="entry name" value="DnaJ_CXXCXGXG"/>
    <property type="match status" value="1"/>
</dbReference>
<dbReference type="InterPro" id="IPR036869">
    <property type="entry name" value="J_dom_sf"/>
</dbReference>
<dbReference type="Gene3D" id="2.10.230.10">
    <property type="entry name" value="Heat shock protein DnaJ, cysteine-rich domain"/>
    <property type="match status" value="1"/>
</dbReference>
<gene>
    <name evidence="14" type="primary">dnaJ</name>
    <name evidence="18" type="ordered locus">RUM_03480</name>
</gene>
<evidence type="ECO:0000313" key="19">
    <source>
        <dbReference type="Proteomes" id="UP000007054"/>
    </source>
</evidence>
<organism evidence="18 19">
    <name type="scientific">Ruminococcus champanellensis (strain DSM 18848 / JCM 17042 / KCTC 15320 / 18P13)</name>
    <dbReference type="NCBI Taxonomy" id="213810"/>
    <lineage>
        <taxon>Bacteria</taxon>
        <taxon>Bacillati</taxon>
        <taxon>Bacillota</taxon>
        <taxon>Clostridia</taxon>
        <taxon>Eubacteriales</taxon>
        <taxon>Oscillospiraceae</taxon>
        <taxon>Ruminococcus</taxon>
    </lineage>
</organism>
<evidence type="ECO:0000256" key="14">
    <source>
        <dbReference type="HAMAP-Rule" id="MF_01152"/>
    </source>
</evidence>
<dbReference type="GO" id="GO:0051082">
    <property type="term" value="F:unfolded protein binding"/>
    <property type="evidence" value="ECO:0007669"/>
    <property type="project" value="UniProtKB-UniRule"/>
</dbReference>
<comment type="domain">
    <text evidence="14">The J domain is necessary and sufficient to stimulate DnaK ATPase activity. Zinc center 1 plays an important role in the autonomous, DnaK-independent chaperone activity of DnaJ. Zinc center 2 is essential for interaction with DnaK and for DnaJ activity.</text>
</comment>
<dbReference type="Proteomes" id="UP000007054">
    <property type="component" value="Chromosome"/>
</dbReference>
<evidence type="ECO:0000256" key="6">
    <source>
        <dbReference type="ARBA" id="ARBA00022737"/>
    </source>
</evidence>
<dbReference type="SUPFAM" id="SSF46565">
    <property type="entry name" value="Chaperone J-domain"/>
    <property type="match status" value="1"/>
</dbReference>
<proteinExistence type="inferred from homology"/>
<dbReference type="AlphaFoldDB" id="D4LAE2"/>
<feature type="domain" description="J" evidence="16">
    <location>
        <begin position="10"/>
        <end position="75"/>
    </location>
</feature>
<evidence type="ECO:0000313" key="18">
    <source>
        <dbReference type="EMBL" id="CBL16587.1"/>
    </source>
</evidence>
<feature type="repeat" description="CXXCXGXG motif" evidence="14">
    <location>
        <begin position="212"/>
        <end position="219"/>
    </location>
</feature>
<dbReference type="FunFam" id="2.10.230.10:FF:000002">
    <property type="entry name" value="Molecular chaperone DnaJ"/>
    <property type="match status" value="1"/>
</dbReference>
<comment type="subunit">
    <text evidence="2 14">Homodimer.</text>
</comment>
<comment type="function">
    <text evidence="11 14">Participates actively in the response to hyperosmotic and heat shock by preventing the aggregation of stress-denatured proteins and by disaggregating proteins, also in an autonomous, DnaK-independent fashion. Unfolded proteins bind initially to DnaJ; upon interaction with the DnaJ-bound protein, DnaK hydrolyzes its bound ATP, resulting in the formation of a stable complex. GrpE releases ADP from DnaK; ATP binding to DnaK triggers the release of the substrate protein, thus completing the reaction cycle. Several rounds of ATP-dependent interactions between DnaJ, DnaK and GrpE are required for fully efficient folding. Also involved, together with DnaK and GrpE, in the DNA replication of plasmids through activation of initiation proteins.</text>
</comment>
<evidence type="ECO:0000256" key="10">
    <source>
        <dbReference type="ARBA" id="ARBA00023186"/>
    </source>
</evidence>
<evidence type="ECO:0000256" key="2">
    <source>
        <dbReference type="ARBA" id="ARBA00011738"/>
    </source>
</evidence>
<evidence type="ECO:0000256" key="3">
    <source>
        <dbReference type="ARBA" id="ARBA00022490"/>
    </source>
</evidence>
<dbReference type="PANTHER" id="PTHR43096:SF52">
    <property type="entry name" value="DNAJ HOMOLOG 1, MITOCHONDRIAL-RELATED"/>
    <property type="match status" value="1"/>
</dbReference>
<protein>
    <recommendedName>
        <fullName evidence="13 14">Chaperone protein DnaJ</fullName>
    </recommendedName>
</protein>
<keyword evidence="8 14" id="KW-0862">Zinc</keyword>
<evidence type="ECO:0000256" key="1">
    <source>
        <dbReference type="ARBA" id="ARBA00004496"/>
    </source>
</evidence>
<feature type="binding site" evidence="14">
    <location>
        <position position="215"/>
    </location>
    <ligand>
        <name>Zn(2+)</name>
        <dbReference type="ChEBI" id="CHEBI:29105"/>
        <label>1</label>
    </ligand>
</feature>
<feature type="binding site" evidence="14">
    <location>
        <position position="201"/>
    </location>
    <ligand>
        <name>Zn(2+)</name>
        <dbReference type="ChEBI" id="CHEBI:29105"/>
        <label>2</label>
    </ligand>
</feature>
<dbReference type="HOGENOM" id="CLU_017633_0_7_9"/>
<keyword evidence="3 14" id="KW-0963">Cytoplasm</keyword>
<feature type="binding site" evidence="14">
    <location>
        <position position="155"/>
    </location>
    <ligand>
        <name>Zn(2+)</name>
        <dbReference type="ChEBI" id="CHEBI:29105"/>
        <label>1</label>
    </ligand>
</feature>
<keyword evidence="5 14" id="KW-0479">Metal-binding</keyword>
<feature type="repeat" description="CXXCXGXG motif" evidence="14">
    <location>
        <begin position="155"/>
        <end position="162"/>
    </location>
</feature>
<feature type="domain" description="CR-type" evidence="17">
    <location>
        <begin position="142"/>
        <end position="224"/>
    </location>
</feature>
<dbReference type="InterPro" id="IPR036410">
    <property type="entry name" value="HSP_DnaJ_Cys-rich_dom_sf"/>
</dbReference>
<dbReference type="NCBIfam" id="TIGR02349">
    <property type="entry name" value="DnaJ_bact"/>
    <property type="match status" value="1"/>
</dbReference>
<dbReference type="InterPro" id="IPR012724">
    <property type="entry name" value="DnaJ"/>
</dbReference>
<dbReference type="SUPFAM" id="SSF49493">
    <property type="entry name" value="HSP40/DnaJ peptide-binding domain"/>
    <property type="match status" value="2"/>
</dbReference>
<dbReference type="SUPFAM" id="SSF57938">
    <property type="entry name" value="DnaJ/Hsp40 cysteine-rich domain"/>
    <property type="match status" value="1"/>
</dbReference>
<evidence type="ECO:0000256" key="15">
    <source>
        <dbReference type="PROSITE-ProRule" id="PRU00546"/>
    </source>
</evidence>
<dbReference type="HAMAP" id="MF_01152">
    <property type="entry name" value="DnaJ"/>
    <property type="match status" value="1"/>
</dbReference>
<dbReference type="CDD" id="cd10719">
    <property type="entry name" value="DnaJ_zf"/>
    <property type="match status" value="1"/>
</dbReference>
<feature type="binding site" evidence="14">
    <location>
        <position position="212"/>
    </location>
    <ligand>
        <name>Zn(2+)</name>
        <dbReference type="ChEBI" id="CHEBI:29105"/>
        <label>1</label>
    </ligand>
</feature>
<dbReference type="PANTHER" id="PTHR43096">
    <property type="entry name" value="DNAJ HOMOLOG 1, MITOCHONDRIAL-RELATED"/>
    <property type="match status" value="1"/>
</dbReference>
<evidence type="ECO:0000259" key="16">
    <source>
        <dbReference type="PROSITE" id="PS50076"/>
    </source>
</evidence>
<evidence type="ECO:0000256" key="11">
    <source>
        <dbReference type="ARBA" id="ARBA00053423"/>
    </source>
</evidence>
<dbReference type="EMBL" id="FP929052">
    <property type="protein sequence ID" value="CBL16587.1"/>
    <property type="molecule type" value="Genomic_DNA"/>
</dbReference>
<dbReference type="FunFam" id="1.10.287.110:FF:000034">
    <property type="entry name" value="Chaperone protein DnaJ"/>
    <property type="match status" value="1"/>
</dbReference>
<feature type="zinc finger region" description="CR-type" evidence="15">
    <location>
        <begin position="142"/>
        <end position="224"/>
    </location>
</feature>
<name>D4LAE2_RUMC1</name>
<evidence type="ECO:0000256" key="7">
    <source>
        <dbReference type="ARBA" id="ARBA00022771"/>
    </source>
</evidence>
<dbReference type="InterPro" id="IPR002939">
    <property type="entry name" value="DnaJ_C"/>
</dbReference>
<dbReference type="CDD" id="cd06257">
    <property type="entry name" value="DnaJ"/>
    <property type="match status" value="1"/>
</dbReference>
<dbReference type="InterPro" id="IPR001623">
    <property type="entry name" value="DnaJ_domain"/>
</dbReference>
<dbReference type="PRINTS" id="PR00625">
    <property type="entry name" value="JDOMAIN"/>
</dbReference>
<dbReference type="SMART" id="SM00271">
    <property type="entry name" value="DnaJ"/>
    <property type="match status" value="1"/>
</dbReference>
<dbReference type="PATRIC" id="fig|213810.4.peg.253"/>
<dbReference type="GO" id="GO:0031072">
    <property type="term" value="F:heat shock protein binding"/>
    <property type="evidence" value="ECO:0007669"/>
    <property type="project" value="InterPro"/>
</dbReference>
<evidence type="ECO:0000256" key="13">
    <source>
        <dbReference type="ARBA" id="ARBA00067609"/>
    </source>
</evidence>
<comment type="subcellular location">
    <subcellularLocation>
        <location evidence="1 14">Cytoplasm</location>
    </subcellularLocation>
</comment>
<feature type="repeat" description="CXXCXGXG motif" evidence="14">
    <location>
        <begin position="198"/>
        <end position="205"/>
    </location>
</feature>
<feature type="repeat" description="CXXCXGXG motif" evidence="14">
    <location>
        <begin position="172"/>
        <end position="179"/>
    </location>
</feature>
<dbReference type="GO" id="GO:0005737">
    <property type="term" value="C:cytoplasm"/>
    <property type="evidence" value="ECO:0007669"/>
    <property type="project" value="UniProtKB-SubCell"/>
</dbReference>
<dbReference type="STRING" id="213810.RUM_03480"/>
<dbReference type="PROSITE" id="PS50076">
    <property type="entry name" value="DNAJ_2"/>
    <property type="match status" value="1"/>
</dbReference>
<dbReference type="Pfam" id="PF00226">
    <property type="entry name" value="DnaJ"/>
    <property type="match status" value="1"/>
</dbReference>
<dbReference type="PROSITE" id="PS00636">
    <property type="entry name" value="DNAJ_1"/>
    <property type="match status" value="1"/>
</dbReference>
<keyword evidence="4 14" id="KW-0235">DNA replication</keyword>
<evidence type="ECO:0000256" key="4">
    <source>
        <dbReference type="ARBA" id="ARBA00022705"/>
    </source>
</evidence>
<keyword evidence="6 14" id="KW-0677">Repeat</keyword>
<reference evidence="18 19" key="1">
    <citation type="submission" date="2010-03" db="EMBL/GenBank/DDBJ databases">
        <title>The genome sequence of Ruminococcus sp. 18P13.</title>
        <authorList>
            <consortium name="metaHIT consortium -- http://www.metahit.eu/"/>
            <person name="Pajon A."/>
            <person name="Turner K."/>
            <person name="Parkhill J."/>
            <person name="Bernalier A."/>
        </authorList>
    </citation>
    <scope>NUCLEOTIDE SEQUENCE [LARGE SCALE GENOMIC DNA]</scope>
    <source>
        <strain evidence="19">DSM 18848 / JCM 17042 / 18P13</strain>
    </source>
</reference>
<dbReference type="GO" id="GO:0009408">
    <property type="term" value="P:response to heat"/>
    <property type="evidence" value="ECO:0007669"/>
    <property type="project" value="InterPro"/>
</dbReference>
<dbReference type="NCBIfam" id="NF008035">
    <property type="entry name" value="PRK10767.1"/>
    <property type="match status" value="1"/>
</dbReference>
<evidence type="ECO:0000256" key="5">
    <source>
        <dbReference type="ARBA" id="ARBA00022723"/>
    </source>
</evidence>
<dbReference type="Pfam" id="PF01556">
    <property type="entry name" value="DnaJ_C"/>
    <property type="match status" value="1"/>
</dbReference>